<dbReference type="CDD" id="cd06558">
    <property type="entry name" value="crotonase-like"/>
    <property type="match status" value="1"/>
</dbReference>
<dbReference type="InterPro" id="IPR014748">
    <property type="entry name" value="Enoyl-CoA_hydra_C"/>
</dbReference>
<keyword evidence="3" id="KW-1185">Reference proteome</keyword>
<dbReference type="PANTHER" id="PTHR43459:SF1">
    <property type="entry name" value="EG:BACN32G11.4 PROTEIN"/>
    <property type="match status" value="1"/>
</dbReference>
<comment type="caution">
    <text evidence="2">The sequence shown here is derived from an EMBL/GenBank/DDBJ whole genome shotgun (WGS) entry which is preliminary data.</text>
</comment>
<dbReference type="Gene3D" id="1.10.12.10">
    <property type="entry name" value="Lyase 2-enoyl-coa Hydratase, Chain A, domain 2"/>
    <property type="match status" value="1"/>
</dbReference>
<dbReference type="SUPFAM" id="SSF52096">
    <property type="entry name" value="ClpP/crotonase"/>
    <property type="match status" value="1"/>
</dbReference>
<evidence type="ECO:0000313" key="3">
    <source>
        <dbReference type="Proteomes" id="UP000576969"/>
    </source>
</evidence>
<protein>
    <submittedName>
        <fullName evidence="2">2-(1,2-epoxy-1,2-dihydrophenyl)acetyl-CoA isomerase</fullName>
        <ecNumber evidence="2">5.3.3.18</ecNumber>
    </submittedName>
</protein>
<proteinExistence type="inferred from homology"/>
<organism evidence="2 3">
    <name type="scientific">Microbacterium immunditiarum</name>
    <dbReference type="NCBI Taxonomy" id="337480"/>
    <lineage>
        <taxon>Bacteria</taxon>
        <taxon>Bacillati</taxon>
        <taxon>Actinomycetota</taxon>
        <taxon>Actinomycetes</taxon>
        <taxon>Micrococcales</taxon>
        <taxon>Microbacteriaceae</taxon>
        <taxon>Microbacterium</taxon>
    </lineage>
</organism>
<dbReference type="PANTHER" id="PTHR43459">
    <property type="entry name" value="ENOYL-COA HYDRATASE"/>
    <property type="match status" value="1"/>
</dbReference>
<name>A0A7Y9KLE5_9MICO</name>
<sequence length="266" mass="28703">MSATQMQLGDVAVSIEDGIATLTLDRRPHNAITTETAVALAEFFRSAAERSDVRVVLLTAAGPIFCAGADIGDMSGIAERTTLDYRNGYTAHTKLFEAMWETEVPVISAVGGKVAGIGWMLALLADLVVADQDVRWTHTFTRRGMVPHAGDPYFLTRLIPFRRLMEISLLSDGVSGSTLEEWGIVNRAVPADAVVATARELAERLAVGPTRSLGMTKQLYRRALDLPIQAALTDERASVALIATTHDRAEGLAAFVEGRPPVFLGR</sequence>
<dbReference type="GO" id="GO:0016853">
    <property type="term" value="F:isomerase activity"/>
    <property type="evidence" value="ECO:0007669"/>
    <property type="project" value="UniProtKB-KW"/>
</dbReference>
<dbReference type="InterPro" id="IPR029045">
    <property type="entry name" value="ClpP/crotonase-like_dom_sf"/>
</dbReference>
<dbReference type="AlphaFoldDB" id="A0A7Y9KLE5"/>
<dbReference type="Gene3D" id="3.90.226.10">
    <property type="entry name" value="2-enoyl-CoA Hydratase, Chain A, domain 1"/>
    <property type="match status" value="1"/>
</dbReference>
<reference evidence="2 3" key="1">
    <citation type="submission" date="2020-07" db="EMBL/GenBank/DDBJ databases">
        <title>Sequencing the genomes of 1000 actinobacteria strains.</title>
        <authorList>
            <person name="Klenk H.-P."/>
        </authorList>
    </citation>
    <scope>NUCLEOTIDE SEQUENCE [LARGE SCALE GENOMIC DNA]</scope>
    <source>
        <strain evidence="2 3">DSM 24662</strain>
    </source>
</reference>
<keyword evidence="2" id="KW-0413">Isomerase</keyword>
<comment type="similarity">
    <text evidence="1">Belongs to the enoyl-CoA hydratase/isomerase family.</text>
</comment>
<dbReference type="RefSeq" id="WP_179489142.1">
    <property type="nucleotide sequence ID" value="NZ_JACCBV010000001.1"/>
</dbReference>
<evidence type="ECO:0000256" key="1">
    <source>
        <dbReference type="ARBA" id="ARBA00005254"/>
    </source>
</evidence>
<dbReference type="EC" id="5.3.3.18" evidence="2"/>
<gene>
    <name evidence="2" type="ORF">BJ991_001687</name>
</gene>
<evidence type="ECO:0000313" key="2">
    <source>
        <dbReference type="EMBL" id="NYE19659.1"/>
    </source>
</evidence>
<dbReference type="Pfam" id="PF00378">
    <property type="entry name" value="ECH_1"/>
    <property type="match status" value="1"/>
</dbReference>
<dbReference type="InterPro" id="IPR001753">
    <property type="entry name" value="Enoyl-CoA_hydra/iso"/>
</dbReference>
<accession>A0A7Y9KLE5</accession>
<dbReference type="EMBL" id="JACCBV010000001">
    <property type="protein sequence ID" value="NYE19659.1"/>
    <property type="molecule type" value="Genomic_DNA"/>
</dbReference>
<dbReference type="Proteomes" id="UP000576969">
    <property type="component" value="Unassembled WGS sequence"/>
</dbReference>